<evidence type="ECO:0000313" key="2">
    <source>
        <dbReference type="EMBL" id="AEM88655.1"/>
    </source>
</evidence>
<protein>
    <submittedName>
        <fullName evidence="2">Uncharacterized protein</fullName>
    </submittedName>
</protein>
<dbReference type="InterPro" id="IPR046041">
    <property type="entry name" value="DUF5999"/>
</dbReference>
<geneLocation type="plasmid" evidence="2 3">
    <name>pSTRVI01</name>
</geneLocation>
<evidence type="ECO:0000313" key="3">
    <source>
        <dbReference type="Proteomes" id="UP000008703"/>
    </source>
</evidence>
<keyword evidence="3" id="KW-1185">Reference proteome</keyword>
<feature type="region of interest" description="Disordered" evidence="1">
    <location>
        <begin position="86"/>
        <end position="114"/>
    </location>
</feature>
<sequence>MITPCPHTPSCPLADSSDREAAHPVAHHPGQGWSLLCNGVLLFEDTGELLPDGRVIAPHRPIDATNAHVDGVLPFRLADTHALIGGTPRSGKSSNAALHRAAGLANSPTDHWSA</sequence>
<dbReference type="AlphaFoldDB" id="G2PGU1"/>
<accession>G2PGU1</accession>
<dbReference type="KEGG" id="svl:Strvi_9398"/>
<feature type="region of interest" description="Disordered" evidence="1">
    <location>
        <begin position="1"/>
        <end position="28"/>
    </location>
</feature>
<keyword evidence="2" id="KW-0614">Plasmid</keyword>
<organism evidence="2 3">
    <name type="scientific">Streptomyces violaceusniger (strain Tu 4113)</name>
    <dbReference type="NCBI Taxonomy" id="653045"/>
    <lineage>
        <taxon>Bacteria</taxon>
        <taxon>Bacillati</taxon>
        <taxon>Actinomycetota</taxon>
        <taxon>Actinomycetes</taxon>
        <taxon>Kitasatosporales</taxon>
        <taxon>Streptomycetaceae</taxon>
        <taxon>Streptomyces</taxon>
        <taxon>Streptomyces violaceusniger group</taxon>
    </lineage>
</organism>
<name>G2PGU1_STRV4</name>
<dbReference type="Pfam" id="PF19462">
    <property type="entry name" value="DUF5999"/>
    <property type="match status" value="1"/>
</dbReference>
<reference evidence="2" key="1">
    <citation type="submission" date="2011-08" db="EMBL/GenBank/DDBJ databases">
        <title>Complete sequence of plasmid 1 of Streptomyces violaceusniger Tu 4113.</title>
        <authorList>
            <consortium name="US DOE Joint Genome Institute"/>
            <person name="Lucas S."/>
            <person name="Han J."/>
            <person name="Lapidus A."/>
            <person name="Cheng J.-F."/>
            <person name="Goodwin L."/>
            <person name="Pitluck S."/>
            <person name="Peters L."/>
            <person name="Ivanova N."/>
            <person name="Daligault H."/>
            <person name="Detter J.C."/>
            <person name="Han C."/>
            <person name="Tapia R."/>
            <person name="Land M."/>
            <person name="Hauser L."/>
            <person name="Kyrpides N."/>
            <person name="Ivanova N."/>
            <person name="Pagani I."/>
            <person name="Hagen A."/>
            <person name="Katz L."/>
            <person name="Fiedler H.-P."/>
            <person name="Keasling J."/>
            <person name="Fortman J."/>
            <person name="Woyke T."/>
        </authorList>
    </citation>
    <scope>NUCLEOTIDE SEQUENCE [LARGE SCALE GENOMIC DNA]</scope>
    <source>
        <strain evidence="2">Tu 4113</strain>
        <plasmid evidence="2">pSTRVI01</plasmid>
    </source>
</reference>
<proteinExistence type="predicted"/>
<dbReference type="HOGENOM" id="CLU_164089_0_0_11"/>
<dbReference type="EMBL" id="CP002995">
    <property type="protein sequence ID" value="AEM88655.1"/>
    <property type="molecule type" value="Genomic_DNA"/>
</dbReference>
<dbReference type="Proteomes" id="UP000008703">
    <property type="component" value="Plasmid pSTRVI01"/>
</dbReference>
<gene>
    <name evidence="2" type="ORF">Strvi_9398</name>
</gene>
<evidence type="ECO:0000256" key="1">
    <source>
        <dbReference type="SAM" id="MobiDB-lite"/>
    </source>
</evidence>